<proteinExistence type="inferred from homology"/>
<dbReference type="InterPro" id="IPR013324">
    <property type="entry name" value="RNA_pol_sigma_r3/r4-like"/>
</dbReference>
<dbReference type="InterPro" id="IPR013325">
    <property type="entry name" value="RNA_pol_sigma_r2"/>
</dbReference>
<dbReference type="PRINTS" id="PR00046">
    <property type="entry name" value="SIGMA70FCT"/>
</dbReference>
<dbReference type="GO" id="GO:0016987">
    <property type="term" value="F:sigma factor activity"/>
    <property type="evidence" value="ECO:0007669"/>
    <property type="project" value="UniProtKB-KW"/>
</dbReference>
<feature type="non-terminal residue" evidence="7">
    <location>
        <position position="186"/>
    </location>
</feature>
<evidence type="ECO:0000256" key="4">
    <source>
        <dbReference type="ARBA" id="ARBA00023125"/>
    </source>
</evidence>
<organism evidence="7">
    <name type="scientific">gut metagenome</name>
    <dbReference type="NCBI Taxonomy" id="749906"/>
    <lineage>
        <taxon>unclassified sequences</taxon>
        <taxon>metagenomes</taxon>
        <taxon>organismal metagenomes</taxon>
    </lineage>
</organism>
<keyword evidence="2" id="KW-0805">Transcription regulation</keyword>
<evidence type="ECO:0000313" key="7">
    <source>
        <dbReference type="EMBL" id="EJX06346.1"/>
    </source>
</evidence>
<evidence type="ECO:0000259" key="6">
    <source>
        <dbReference type="Pfam" id="PF04542"/>
    </source>
</evidence>
<evidence type="ECO:0000256" key="3">
    <source>
        <dbReference type="ARBA" id="ARBA00023082"/>
    </source>
</evidence>
<dbReference type="NCBIfam" id="TIGR02937">
    <property type="entry name" value="sigma70-ECF"/>
    <property type="match status" value="1"/>
</dbReference>
<accession>J9D193</accession>
<keyword evidence="4" id="KW-0238">DNA-binding</keyword>
<dbReference type="InterPro" id="IPR000943">
    <property type="entry name" value="RNA_pol_sigma70"/>
</dbReference>
<dbReference type="GO" id="GO:0006352">
    <property type="term" value="P:DNA-templated transcription initiation"/>
    <property type="evidence" value="ECO:0007669"/>
    <property type="project" value="InterPro"/>
</dbReference>
<keyword evidence="3" id="KW-0731">Sigma factor</keyword>
<dbReference type="InterPro" id="IPR050813">
    <property type="entry name" value="Sigma-70_Factor"/>
</dbReference>
<evidence type="ECO:0000256" key="5">
    <source>
        <dbReference type="ARBA" id="ARBA00023163"/>
    </source>
</evidence>
<name>J9D193_9ZZZZ</name>
<sequence>MTIKGAADDRRPFPAPLEPAREAFFIGRLKTEQAGEAKAILIEHNLGLVVYIAKRFYNTGVGLEDLTSVGAIGLVKAVNTFDPVKKIKLATYASRCIENEILMYLRRSLKERREISLEEPFQVDKEGKTQLLGEVLGTEEDVVSRHLEEELELARLKKAVSSLSQREQTMIRLRFGFDSRDEKEKT</sequence>
<dbReference type="PANTHER" id="PTHR30376">
    <property type="entry name" value="SIGMA FACTOR RPOH HEAT SHOCK RELATED"/>
    <property type="match status" value="1"/>
</dbReference>
<feature type="domain" description="RNA polymerase sigma-70 region 2" evidence="6">
    <location>
        <begin position="41"/>
        <end position="107"/>
    </location>
</feature>
<protein>
    <submittedName>
        <fullName evidence="7">RNA polymerase, sigma 29 subunit, SigE</fullName>
    </submittedName>
</protein>
<evidence type="ECO:0000256" key="2">
    <source>
        <dbReference type="ARBA" id="ARBA00023015"/>
    </source>
</evidence>
<gene>
    <name evidence="7" type="ORF">EVA_05545</name>
</gene>
<dbReference type="GO" id="GO:0003677">
    <property type="term" value="F:DNA binding"/>
    <property type="evidence" value="ECO:0007669"/>
    <property type="project" value="UniProtKB-KW"/>
</dbReference>
<dbReference type="SUPFAM" id="SSF88946">
    <property type="entry name" value="Sigma2 domain of RNA polymerase sigma factors"/>
    <property type="match status" value="1"/>
</dbReference>
<evidence type="ECO:0000256" key="1">
    <source>
        <dbReference type="ARBA" id="ARBA00007788"/>
    </source>
</evidence>
<reference evidence="7" key="1">
    <citation type="journal article" date="2012" name="PLoS ONE">
        <title>Gene sets for utilization of primary and secondary nutrition supplies in the distal gut of endangered iberian lynx.</title>
        <authorList>
            <person name="Alcaide M."/>
            <person name="Messina E."/>
            <person name="Richter M."/>
            <person name="Bargiela R."/>
            <person name="Peplies J."/>
            <person name="Huws S.A."/>
            <person name="Newbold C.J."/>
            <person name="Golyshin P.N."/>
            <person name="Simon M.A."/>
            <person name="Lopez G."/>
            <person name="Yakimov M.M."/>
            <person name="Ferrer M."/>
        </authorList>
    </citation>
    <scope>NUCLEOTIDE SEQUENCE</scope>
</reference>
<dbReference type="AlphaFoldDB" id="J9D193"/>
<dbReference type="InterPro" id="IPR014284">
    <property type="entry name" value="RNA_pol_sigma-70_dom"/>
</dbReference>
<dbReference type="SUPFAM" id="SSF88659">
    <property type="entry name" value="Sigma3 and sigma4 domains of RNA polymerase sigma factors"/>
    <property type="match status" value="1"/>
</dbReference>
<dbReference type="EMBL" id="AMCI01001191">
    <property type="protein sequence ID" value="EJX06346.1"/>
    <property type="molecule type" value="Genomic_DNA"/>
</dbReference>
<comment type="caution">
    <text evidence="7">The sequence shown here is derived from an EMBL/GenBank/DDBJ whole genome shotgun (WGS) entry which is preliminary data.</text>
</comment>
<dbReference type="PANTHER" id="PTHR30376:SF3">
    <property type="entry name" value="RNA POLYMERASE SIGMA FACTOR RPOH"/>
    <property type="match status" value="1"/>
</dbReference>
<comment type="similarity">
    <text evidence="1">Belongs to the sigma-70 factor family.</text>
</comment>
<dbReference type="Gene3D" id="1.20.120.1810">
    <property type="match status" value="1"/>
</dbReference>
<keyword evidence="5" id="KW-0804">Transcription</keyword>
<dbReference type="InterPro" id="IPR007627">
    <property type="entry name" value="RNA_pol_sigma70_r2"/>
</dbReference>
<dbReference type="Pfam" id="PF04542">
    <property type="entry name" value="Sigma70_r2"/>
    <property type="match status" value="1"/>
</dbReference>